<dbReference type="Gene3D" id="1.20.120.530">
    <property type="entry name" value="GntR ligand-binding domain-like"/>
    <property type="match status" value="1"/>
</dbReference>
<keyword evidence="6" id="KW-1185">Reference proteome</keyword>
<dbReference type="SMART" id="SM00345">
    <property type="entry name" value="HTH_GNTR"/>
    <property type="match status" value="1"/>
</dbReference>
<dbReference type="GO" id="GO:0003677">
    <property type="term" value="F:DNA binding"/>
    <property type="evidence" value="ECO:0007669"/>
    <property type="project" value="UniProtKB-KW"/>
</dbReference>
<dbReference type="PROSITE" id="PS50949">
    <property type="entry name" value="HTH_GNTR"/>
    <property type="match status" value="1"/>
</dbReference>
<organism evidence="5 6">
    <name type="scientific">Rothia koreensis</name>
    <dbReference type="NCBI Taxonomy" id="592378"/>
    <lineage>
        <taxon>Bacteria</taxon>
        <taxon>Bacillati</taxon>
        <taxon>Actinomycetota</taxon>
        <taxon>Actinomycetes</taxon>
        <taxon>Micrococcales</taxon>
        <taxon>Micrococcaceae</taxon>
        <taxon>Rothia</taxon>
    </lineage>
</organism>
<protein>
    <submittedName>
        <fullName evidence="5">FCD domain-containing protein</fullName>
    </submittedName>
</protein>
<dbReference type="PANTHER" id="PTHR43537">
    <property type="entry name" value="TRANSCRIPTIONAL REGULATOR, GNTR FAMILY"/>
    <property type="match status" value="1"/>
</dbReference>
<accession>A0A7M3SWB3</accession>
<dbReference type="InterPro" id="IPR036390">
    <property type="entry name" value="WH_DNA-bd_sf"/>
</dbReference>
<dbReference type="Gene3D" id="1.10.10.10">
    <property type="entry name" value="Winged helix-like DNA-binding domain superfamily/Winged helix DNA-binding domain"/>
    <property type="match status" value="1"/>
</dbReference>
<keyword evidence="3" id="KW-0804">Transcription</keyword>
<keyword evidence="2" id="KW-0238">DNA-binding</keyword>
<dbReference type="EMBL" id="WOGT01000014">
    <property type="protein sequence ID" value="MUN56078.1"/>
    <property type="molecule type" value="Genomic_DNA"/>
</dbReference>
<dbReference type="InterPro" id="IPR000524">
    <property type="entry name" value="Tscrpt_reg_HTH_GntR"/>
</dbReference>
<evidence type="ECO:0000256" key="1">
    <source>
        <dbReference type="ARBA" id="ARBA00023015"/>
    </source>
</evidence>
<dbReference type="SMART" id="SM00895">
    <property type="entry name" value="FCD"/>
    <property type="match status" value="1"/>
</dbReference>
<sequence>MVATRVRVRVPAGRMIPVEHSASGQGRSCSRGKVGLWNMQRTTGLTARQNAYDRLRDLVLTDPSVQGTFLNEVDLVERFGLSRTPIREALIMLASDGLVELITHRGAYVRPSDDRSIRETMEMRTLIELEAARQILASGRAPVRIMSDLLEEQARLVVSPETLPDFISIDQKFHAAMVDAPGNRVMSDFYTRLRVMHVRFGISATWTSPRRPAEVLEEHTRILDALKAGDADAAEAAIRHHIERTQCLLLDDVR</sequence>
<dbReference type="InterPro" id="IPR036388">
    <property type="entry name" value="WH-like_DNA-bd_sf"/>
</dbReference>
<evidence type="ECO:0000256" key="2">
    <source>
        <dbReference type="ARBA" id="ARBA00023125"/>
    </source>
</evidence>
<dbReference type="InterPro" id="IPR008920">
    <property type="entry name" value="TF_FadR/GntR_C"/>
</dbReference>
<gene>
    <name evidence="5" type="ORF">GMA10_12815</name>
</gene>
<evidence type="ECO:0000313" key="5">
    <source>
        <dbReference type="EMBL" id="MUN56078.1"/>
    </source>
</evidence>
<dbReference type="AlphaFoldDB" id="A0A7M3SWB3"/>
<evidence type="ECO:0000256" key="3">
    <source>
        <dbReference type="ARBA" id="ARBA00023163"/>
    </source>
</evidence>
<dbReference type="InterPro" id="IPR011711">
    <property type="entry name" value="GntR_C"/>
</dbReference>
<evidence type="ECO:0000259" key="4">
    <source>
        <dbReference type="PROSITE" id="PS50949"/>
    </source>
</evidence>
<name>A0A7M3SWB3_9MICC</name>
<feature type="domain" description="HTH gntR-type" evidence="4">
    <location>
        <begin position="45"/>
        <end position="112"/>
    </location>
</feature>
<reference evidence="5 6" key="1">
    <citation type="submission" date="2019-12" db="EMBL/GenBank/DDBJ databases">
        <authorList>
            <person name="Li J."/>
            <person name="Shi Y."/>
            <person name="Xu G."/>
            <person name="Xiao D."/>
            <person name="Ran X."/>
        </authorList>
    </citation>
    <scope>NUCLEOTIDE SEQUENCE [LARGE SCALE GENOMIC DNA]</scope>
    <source>
        <strain evidence="5 6">JCM 15915</strain>
    </source>
</reference>
<dbReference type="SUPFAM" id="SSF46785">
    <property type="entry name" value="Winged helix' DNA-binding domain"/>
    <property type="match status" value="1"/>
</dbReference>
<keyword evidence="1" id="KW-0805">Transcription regulation</keyword>
<dbReference type="SUPFAM" id="SSF48008">
    <property type="entry name" value="GntR ligand-binding domain-like"/>
    <property type="match status" value="1"/>
</dbReference>
<dbReference type="Pfam" id="PF00392">
    <property type="entry name" value="GntR"/>
    <property type="match status" value="1"/>
</dbReference>
<comment type="caution">
    <text evidence="5">The sequence shown here is derived from an EMBL/GenBank/DDBJ whole genome shotgun (WGS) entry which is preliminary data.</text>
</comment>
<dbReference type="PRINTS" id="PR00035">
    <property type="entry name" value="HTHGNTR"/>
</dbReference>
<dbReference type="Proteomes" id="UP000462152">
    <property type="component" value="Unassembled WGS sequence"/>
</dbReference>
<evidence type="ECO:0000313" key="6">
    <source>
        <dbReference type="Proteomes" id="UP000462152"/>
    </source>
</evidence>
<dbReference type="Pfam" id="PF07729">
    <property type="entry name" value="FCD"/>
    <property type="match status" value="1"/>
</dbReference>
<proteinExistence type="predicted"/>
<dbReference type="GO" id="GO:0003700">
    <property type="term" value="F:DNA-binding transcription factor activity"/>
    <property type="evidence" value="ECO:0007669"/>
    <property type="project" value="InterPro"/>
</dbReference>
<dbReference type="PANTHER" id="PTHR43537:SF5">
    <property type="entry name" value="UXU OPERON TRANSCRIPTIONAL REGULATOR"/>
    <property type="match status" value="1"/>
</dbReference>